<evidence type="ECO:0000313" key="2">
    <source>
        <dbReference type="Proteomes" id="UP000499080"/>
    </source>
</evidence>
<proteinExistence type="predicted"/>
<protein>
    <recommendedName>
        <fullName evidence="3">Transposase Tc1-like domain-containing protein</fullName>
    </recommendedName>
</protein>
<sequence length="140" mass="15550">MQKGPLAFGQAGNLASPPVLVFYSFEVPRIQGLPRVTTLIEDRFLALSSRKSKATTVPQLVSDRFAAIGTRISATTVRRCLQNQGLYARRPFVCVVLNDDREVPIYTWQEGLSPGSESNGPLYSSQMSLYLLWKVIQVVC</sequence>
<reference evidence="1 2" key="1">
    <citation type="journal article" date="2019" name="Sci. Rep.">
        <title>Orb-weaving spider Araneus ventricosus genome elucidates the spidroin gene catalogue.</title>
        <authorList>
            <person name="Kono N."/>
            <person name="Nakamura H."/>
            <person name="Ohtoshi R."/>
            <person name="Moran D.A.P."/>
            <person name="Shinohara A."/>
            <person name="Yoshida Y."/>
            <person name="Fujiwara M."/>
            <person name="Mori M."/>
            <person name="Tomita M."/>
            <person name="Arakawa K."/>
        </authorList>
    </citation>
    <scope>NUCLEOTIDE SEQUENCE [LARGE SCALE GENOMIC DNA]</scope>
</reference>
<name>A0A4Y2VNA6_ARAVE</name>
<dbReference type="OrthoDB" id="6060394at2759"/>
<dbReference type="AlphaFoldDB" id="A0A4Y2VNA6"/>
<evidence type="ECO:0008006" key="3">
    <source>
        <dbReference type="Google" id="ProtNLM"/>
    </source>
</evidence>
<comment type="caution">
    <text evidence="1">The sequence shown here is derived from an EMBL/GenBank/DDBJ whole genome shotgun (WGS) entry which is preliminary data.</text>
</comment>
<gene>
    <name evidence="1" type="ORF">AVEN_18404_1</name>
</gene>
<dbReference type="Proteomes" id="UP000499080">
    <property type="component" value="Unassembled WGS sequence"/>
</dbReference>
<organism evidence="1 2">
    <name type="scientific">Araneus ventricosus</name>
    <name type="common">Orbweaver spider</name>
    <name type="synonym">Epeira ventricosa</name>
    <dbReference type="NCBI Taxonomy" id="182803"/>
    <lineage>
        <taxon>Eukaryota</taxon>
        <taxon>Metazoa</taxon>
        <taxon>Ecdysozoa</taxon>
        <taxon>Arthropoda</taxon>
        <taxon>Chelicerata</taxon>
        <taxon>Arachnida</taxon>
        <taxon>Araneae</taxon>
        <taxon>Araneomorphae</taxon>
        <taxon>Entelegynae</taxon>
        <taxon>Araneoidea</taxon>
        <taxon>Araneidae</taxon>
        <taxon>Araneus</taxon>
    </lineage>
</organism>
<dbReference type="EMBL" id="BGPR01049790">
    <property type="protein sequence ID" value="GBO26795.1"/>
    <property type="molecule type" value="Genomic_DNA"/>
</dbReference>
<keyword evidence="2" id="KW-1185">Reference proteome</keyword>
<evidence type="ECO:0000313" key="1">
    <source>
        <dbReference type="EMBL" id="GBO26795.1"/>
    </source>
</evidence>
<accession>A0A4Y2VNA6</accession>